<dbReference type="Proteomes" id="UP001367508">
    <property type="component" value="Unassembled WGS sequence"/>
</dbReference>
<sequence length="125" mass="14379">MEKKGAPGCIQPEGFLKKLSKKWKKKRKERKFFLVGRRSSSCGLDCSAWLGSEIFTEILGIQGTVSFFANAIDACHIRHSLARFKPNEHLHKVQSLYLFRLEKAEHESIDPKLCTFFLISTYFPV</sequence>
<organism evidence="1 2">
    <name type="scientific">Canavalia gladiata</name>
    <name type="common">Sword bean</name>
    <name type="synonym">Dolichos gladiatus</name>
    <dbReference type="NCBI Taxonomy" id="3824"/>
    <lineage>
        <taxon>Eukaryota</taxon>
        <taxon>Viridiplantae</taxon>
        <taxon>Streptophyta</taxon>
        <taxon>Embryophyta</taxon>
        <taxon>Tracheophyta</taxon>
        <taxon>Spermatophyta</taxon>
        <taxon>Magnoliopsida</taxon>
        <taxon>eudicotyledons</taxon>
        <taxon>Gunneridae</taxon>
        <taxon>Pentapetalae</taxon>
        <taxon>rosids</taxon>
        <taxon>fabids</taxon>
        <taxon>Fabales</taxon>
        <taxon>Fabaceae</taxon>
        <taxon>Papilionoideae</taxon>
        <taxon>50 kb inversion clade</taxon>
        <taxon>NPAAA clade</taxon>
        <taxon>indigoferoid/millettioid clade</taxon>
        <taxon>Phaseoleae</taxon>
        <taxon>Canavalia</taxon>
    </lineage>
</organism>
<reference evidence="1 2" key="1">
    <citation type="submission" date="2024-01" db="EMBL/GenBank/DDBJ databases">
        <title>The genomes of 5 underutilized Papilionoideae crops provide insights into root nodulation and disease resistanc.</title>
        <authorList>
            <person name="Jiang F."/>
        </authorList>
    </citation>
    <scope>NUCLEOTIDE SEQUENCE [LARGE SCALE GENOMIC DNA]</scope>
    <source>
        <strain evidence="1">LVBAO_FW01</strain>
        <tissue evidence="1">Leaves</tissue>
    </source>
</reference>
<name>A0AAN9QK06_CANGL</name>
<dbReference type="AlphaFoldDB" id="A0AAN9QK06"/>
<evidence type="ECO:0000313" key="1">
    <source>
        <dbReference type="EMBL" id="KAK7338254.1"/>
    </source>
</evidence>
<gene>
    <name evidence="1" type="ORF">VNO77_18858</name>
</gene>
<dbReference type="EMBL" id="JAYMYQ010000004">
    <property type="protein sequence ID" value="KAK7338254.1"/>
    <property type="molecule type" value="Genomic_DNA"/>
</dbReference>
<evidence type="ECO:0000313" key="2">
    <source>
        <dbReference type="Proteomes" id="UP001367508"/>
    </source>
</evidence>
<comment type="caution">
    <text evidence="1">The sequence shown here is derived from an EMBL/GenBank/DDBJ whole genome shotgun (WGS) entry which is preliminary data.</text>
</comment>
<proteinExistence type="predicted"/>
<protein>
    <submittedName>
        <fullName evidence="1">Uncharacterized protein</fullName>
    </submittedName>
</protein>
<keyword evidence="2" id="KW-1185">Reference proteome</keyword>
<accession>A0AAN9QK06</accession>